<dbReference type="RefSeq" id="WP_188387006.1">
    <property type="nucleotide sequence ID" value="NZ_BMFK01000001.1"/>
</dbReference>
<dbReference type="Gene3D" id="1.10.260.40">
    <property type="entry name" value="lambda repressor-like DNA-binding domains"/>
    <property type="match status" value="1"/>
</dbReference>
<evidence type="ECO:0000256" key="1">
    <source>
        <dbReference type="ARBA" id="ARBA00023125"/>
    </source>
</evidence>
<accession>A0A917EL25</accession>
<gene>
    <name evidence="3" type="ORF">GCM10007140_06610</name>
</gene>
<sequence length="333" mass="38357">MLNVRLVGSYISKLRKEKGLTQNDLANELNVSHQAVSKWERGESLPDMGTLLALASFFEVTTDSILSGGKKSEKRLERFMEEVHNKQEEVAATYINEGSIKIDELLEIAPLMEEKSFSTLVKVLEDTTYKVDDLVQFAPFIDEDALVNLLQKVKIEEVTDKQLSHLAPFIQEESFYTIMSKRRGKALDFSTIKDIVEMMRIAPFYWEDLEKHVMNMPVENIQWNELLQLAPFMEERVLLKRAKEMNEGVLTIQQLANIAPFIGDLLEEYININVHTLTVEELMSLAPFLDSQIIEKLLEKIDFPSIEHHHIGFLANFLEEDMVKKLLTKININ</sequence>
<evidence type="ECO:0000313" key="4">
    <source>
        <dbReference type="Proteomes" id="UP000605259"/>
    </source>
</evidence>
<organism evidence="3 4">
    <name type="scientific">Priestia taiwanensis</name>
    <dbReference type="NCBI Taxonomy" id="1347902"/>
    <lineage>
        <taxon>Bacteria</taxon>
        <taxon>Bacillati</taxon>
        <taxon>Bacillota</taxon>
        <taxon>Bacilli</taxon>
        <taxon>Bacillales</taxon>
        <taxon>Bacillaceae</taxon>
        <taxon>Priestia</taxon>
    </lineage>
</organism>
<comment type="caution">
    <text evidence="3">The sequence shown here is derived from an EMBL/GenBank/DDBJ whole genome shotgun (WGS) entry which is preliminary data.</text>
</comment>
<dbReference type="GO" id="GO:0003677">
    <property type="term" value="F:DNA binding"/>
    <property type="evidence" value="ECO:0007669"/>
    <property type="project" value="UniProtKB-KW"/>
</dbReference>
<dbReference type="PANTHER" id="PTHR46558">
    <property type="entry name" value="TRACRIPTIONAL REGULATORY PROTEIN-RELATED-RELATED"/>
    <property type="match status" value="1"/>
</dbReference>
<dbReference type="Proteomes" id="UP000605259">
    <property type="component" value="Unassembled WGS sequence"/>
</dbReference>
<dbReference type="PROSITE" id="PS50943">
    <property type="entry name" value="HTH_CROC1"/>
    <property type="match status" value="1"/>
</dbReference>
<reference evidence="3" key="1">
    <citation type="journal article" date="2014" name="Int. J. Syst. Evol. Microbiol.">
        <title>Complete genome sequence of Corynebacterium casei LMG S-19264T (=DSM 44701T), isolated from a smear-ripened cheese.</title>
        <authorList>
            <consortium name="US DOE Joint Genome Institute (JGI-PGF)"/>
            <person name="Walter F."/>
            <person name="Albersmeier A."/>
            <person name="Kalinowski J."/>
            <person name="Ruckert C."/>
        </authorList>
    </citation>
    <scope>NUCLEOTIDE SEQUENCE</scope>
    <source>
        <strain evidence="3">CGMCC 1.12698</strain>
    </source>
</reference>
<dbReference type="InterPro" id="IPR001387">
    <property type="entry name" value="Cro/C1-type_HTH"/>
</dbReference>
<dbReference type="SMART" id="SM00530">
    <property type="entry name" value="HTH_XRE"/>
    <property type="match status" value="1"/>
</dbReference>
<dbReference type="InterPro" id="IPR010982">
    <property type="entry name" value="Lambda_DNA-bd_dom_sf"/>
</dbReference>
<protein>
    <recommendedName>
        <fullName evidence="2">HTH cro/C1-type domain-containing protein</fullName>
    </recommendedName>
</protein>
<evidence type="ECO:0000313" key="3">
    <source>
        <dbReference type="EMBL" id="GGE58949.1"/>
    </source>
</evidence>
<keyword evidence="4" id="KW-1185">Reference proteome</keyword>
<dbReference type="EMBL" id="BMFK01000001">
    <property type="protein sequence ID" value="GGE58949.1"/>
    <property type="molecule type" value="Genomic_DNA"/>
</dbReference>
<reference evidence="3" key="2">
    <citation type="submission" date="2020-09" db="EMBL/GenBank/DDBJ databases">
        <authorList>
            <person name="Sun Q."/>
            <person name="Zhou Y."/>
        </authorList>
    </citation>
    <scope>NUCLEOTIDE SEQUENCE</scope>
    <source>
        <strain evidence="3">CGMCC 1.12698</strain>
    </source>
</reference>
<feature type="domain" description="HTH cro/C1-type" evidence="2">
    <location>
        <begin position="11"/>
        <end position="65"/>
    </location>
</feature>
<proteinExistence type="predicted"/>
<evidence type="ECO:0000259" key="2">
    <source>
        <dbReference type="PROSITE" id="PS50943"/>
    </source>
</evidence>
<keyword evidence="1" id="KW-0238">DNA-binding</keyword>
<dbReference type="SUPFAM" id="SSF47413">
    <property type="entry name" value="lambda repressor-like DNA-binding domains"/>
    <property type="match status" value="1"/>
</dbReference>
<dbReference type="Pfam" id="PF01381">
    <property type="entry name" value="HTH_3"/>
    <property type="match status" value="1"/>
</dbReference>
<dbReference type="AlphaFoldDB" id="A0A917EL25"/>
<dbReference type="CDD" id="cd00093">
    <property type="entry name" value="HTH_XRE"/>
    <property type="match status" value="1"/>
</dbReference>
<dbReference type="PANTHER" id="PTHR46558:SF11">
    <property type="entry name" value="HTH-TYPE TRANSCRIPTIONAL REGULATOR XRE"/>
    <property type="match status" value="1"/>
</dbReference>
<name>A0A917EL25_9BACI</name>